<protein>
    <submittedName>
        <fullName evidence="2">Uncharacterized protein</fullName>
    </submittedName>
</protein>
<accession>A0A087B4U6</accession>
<gene>
    <name evidence="2" type="ORF">BCUN_0546</name>
</gene>
<feature type="transmembrane region" description="Helical" evidence="1">
    <location>
        <begin position="74"/>
        <end position="93"/>
    </location>
</feature>
<evidence type="ECO:0000256" key="1">
    <source>
        <dbReference type="SAM" id="Phobius"/>
    </source>
</evidence>
<dbReference type="AlphaFoldDB" id="A0A087B4U6"/>
<evidence type="ECO:0000313" key="2">
    <source>
        <dbReference type="EMBL" id="KFI66046.1"/>
    </source>
</evidence>
<reference evidence="2 3" key="1">
    <citation type="submission" date="2014-03" db="EMBL/GenBank/DDBJ databases">
        <title>Genomics of Bifidobacteria.</title>
        <authorList>
            <person name="Ventura M."/>
            <person name="Milani C."/>
            <person name="Lugli G.A."/>
        </authorList>
    </citation>
    <scope>NUCLEOTIDE SEQUENCE [LARGE SCALE GENOMIC DNA]</scope>
    <source>
        <strain evidence="2 3">LMG 10738</strain>
    </source>
</reference>
<keyword evidence="1" id="KW-0812">Transmembrane</keyword>
<keyword evidence="1" id="KW-1133">Transmembrane helix</keyword>
<comment type="caution">
    <text evidence="2">The sequence shown here is derived from an EMBL/GenBank/DDBJ whole genome shotgun (WGS) entry which is preliminary data.</text>
</comment>
<dbReference type="Proteomes" id="UP000029067">
    <property type="component" value="Unassembled WGS sequence"/>
</dbReference>
<dbReference type="EMBL" id="JGYV01000001">
    <property type="protein sequence ID" value="KFI66046.1"/>
    <property type="molecule type" value="Genomic_DNA"/>
</dbReference>
<evidence type="ECO:0000313" key="3">
    <source>
        <dbReference type="Proteomes" id="UP000029067"/>
    </source>
</evidence>
<keyword evidence="1" id="KW-0472">Membrane</keyword>
<sequence>MRQVTLAAAPQIVQPSRQAIEQACGYIEQNATLKTLLIIIGAVFLIITITLLVIRKFWPQTPVGQSMNAGNGKVIWCIAGMLTGLIFILPAQILPFLTSLVMTLVQVLLNIIAAIFHL</sequence>
<dbReference type="STRING" id="1688.BCUN_0546"/>
<dbReference type="OrthoDB" id="3243123at2"/>
<keyword evidence="3" id="KW-1185">Reference proteome</keyword>
<proteinExistence type="predicted"/>
<dbReference type="RefSeq" id="WP_033515415.1">
    <property type="nucleotide sequence ID" value="NZ_JGYV01000001.1"/>
</dbReference>
<organism evidence="2 3">
    <name type="scientific">Bifidobacterium cuniculi</name>
    <dbReference type="NCBI Taxonomy" id="1688"/>
    <lineage>
        <taxon>Bacteria</taxon>
        <taxon>Bacillati</taxon>
        <taxon>Actinomycetota</taxon>
        <taxon>Actinomycetes</taxon>
        <taxon>Bifidobacteriales</taxon>
        <taxon>Bifidobacteriaceae</taxon>
        <taxon>Bifidobacterium</taxon>
    </lineage>
</organism>
<feature type="transmembrane region" description="Helical" evidence="1">
    <location>
        <begin position="99"/>
        <end position="116"/>
    </location>
</feature>
<feature type="transmembrane region" description="Helical" evidence="1">
    <location>
        <begin position="35"/>
        <end position="54"/>
    </location>
</feature>
<name>A0A087B4U6_9BIFI</name>